<sequence length="137" mass="15429">MQFLTRLARSIEQLDRLAQKYQDDELRSVVAELYKQLTTIINLLEKLYAIYTELDIVMKTDLKIEPGLYLDTEAPTQPEKLAEFLSRLRAEGHDPDRALAYLLGAGVAQLELRDGELYIVPPSALRASRGARGPGGR</sequence>
<dbReference type="AlphaFoldDB" id="G7VHV5"/>
<evidence type="ECO:0000313" key="1">
    <source>
        <dbReference type="EMBL" id="AET32127.1"/>
    </source>
</evidence>
<proteinExistence type="predicted"/>
<dbReference type="GeneID" id="11594941"/>
<dbReference type="HOGENOM" id="CLU_2021637_0_0_2"/>
<reference evidence="1 2" key="1">
    <citation type="journal article" date="2012" name="J. Bacteriol.">
        <title>Complete genome sequence of strain 1860, a crenarchaeon of the genus pyrobaculum able to grow with various electron acceptors.</title>
        <authorList>
            <person name="Mardanov A.V."/>
            <person name="Gumerov V.M."/>
            <person name="Slobodkina G.B."/>
            <person name="Beletsky A.V."/>
            <person name="Bonch-Osmolovskaya E.A."/>
            <person name="Ravin N.V."/>
            <person name="Skryabin K.G."/>
        </authorList>
    </citation>
    <scope>NUCLEOTIDE SEQUENCE [LARGE SCALE GENOMIC DNA]</scope>
    <source>
        <strain evidence="1 2">1860</strain>
    </source>
</reference>
<accession>G7VHV5</accession>
<keyword evidence="2" id="KW-1185">Reference proteome</keyword>
<evidence type="ECO:0000313" key="2">
    <source>
        <dbReference type="Proteomes" id="UP000005867"/>
    </source>
</evidence>
<organism evidence="1 2">
    <name type="scientific">Pyrobaculum ferrireducens</name>
    <dbReference type="NCBI Taxonomy" id="1104324"/>
    <lineage>
        <taxon>Archaea</taxon>
        <taxon>Thermoproteota</taxon>
        <taxon>Thermoprotei</taxon>
        <taxon>Thermoproteales</taxon>
        <taxon>Thermoproteaceae</taxon>
        <taxon>Pyrobaculum</taxon>
    </lineage>
</organism>
<gene>
    <name evidence="1" type="ORF">P186_0676</name>
</gene>
<dbReference type="EMBL" id="CP003098">
    <property type="protein sequence ID" value="AET32127.1"/>
    <property type="molecule type" value="Genomic_DNA"/>
</dbReference>
<name>G7VHV5_9CREN</name>
<protein>
    <submittedName>
        <fullName evidence="1">Uncharacterized protein</fullName>
    </submittedName>
</protein>
<dbReference type="BioCyc" id="PSP1104324:GJSN-665-MONOMER"/>
<dbReference type="RefSeq" id="WP_014287955.1">
    <property type="nucleotide sequence ID" value="NC_016645.1"/>
</dbReference>
<dbReference type="STRING" id="1104324.P186_0676"/>
<dbReference type="OrthoDB" id="27652at2157"/>
<dbReference type="KEGG" id="pyr:P186_0676"/>
<dbReference type="eggNOG" id="arCOG05698">
    <property type="taxonomic scope" value="Archaea"/>
</dbReference>
<dbReference type="Proteomes" id="UP000005867">
    <property type="component" value="Chromosome"/>
</dbReference>